<evidence type="ECO:0000313" key="6">
    <source>
        <dbReference type="Proteomes" id="UP001443914"/>
    </source>
</evidence>
<dbReference type="Pfam" id="PF01535">
    <property type="entry name" value="PPR"/>
    <property type="match status" value="9"/>
</dbReference>
<dbReference type="Pfam" id="PF14432">
    <property type="entry name" value="DYW_deaminase"/>
    <property type="match status" value="1"/>
</dbReference>
<dbReference type="GO" id="GO:0009451">
    <property type="term" value="P:RNA modification"/>
    <property type="evidence" value="ECO:0007669"/>
    <property type="project" value="InterPro"/>
</dbReference>
<dbReference type="PANTHER" id="PTHR47926:SF514">
    <property type="entry name" value="TETRATRICOPEPTIDE-LIKE HELICAL DOMAIN SUPERFAMILY, DYW DOMAIN-CONTAINING PROTEIN"/>
    <property type="match status" value="1"/>
</dbReference>
<sequence length="892" mass="99600">MSSMNHSLCTTLFPLSSSSSSSSLQHLQKSPFQFPQTLNYSSSSPTKPTSQLHSNHSWTKTLQSQSRSGLLKEAISTYIAMITDNVFPDNFAFPAILKVATDLCDLGFGRQVHAHVVKFGYSSRVTAVGNTLVSFYGKCGGIWDARKVFDEMSERDQVSWNSFIMALCRNEMWEEVFEVLRVMVMEEGVEASSFTLVGVVSACGNLREGLKLGKQAHGYCLRKGFVTTYTVNALMAMYTKLGRLEYARSLLCVFEDRDLVTWNTAISSFSQNKRFDEALEFFKFMVSMGVEPDGVTIASVMPSCSRLELLDLGKEIHAYVLRNRELSENSFVVSGLVDMYCNCKQVGKARQLFNDACSRNVALWNAMLAGYTLNGHFDDALILFIDMLEVTGIWPNPTTMASVLPSCVHSKSFVDREGIHSFIIKWGFGKNMYVQNALMDMYSRMGKIDISESMFDTIESKDIVSWNTMITSYVVCGRHSDALALLHEMHKLERKNDGENENGNDVKNTPRANSITLMAILPGCASLSALAKGKEIHAYALRHIMASDVAVGSALVDMYAKCGCLSLSRRVFDCLPNKNVITWNVLIMAYGMHGKGKEAFRLFTDMATEASQSGAVKPNKVTFIAVLAACSHSGLVNEGLRLFYSMKSEFGLDPTADHYACVVDLLGRGGKVEAAYELINEMPDHYDKTGAWSSLLGACRVYKNLELGEIAARNLIQLEPHVDSHYILLSNLYASAGFWEKSTEVRNKMKQMGVKKEPGCSWVEFGNEVHKFRAGDALHPQVEQLYSFLEDLSARMKKEGYVPDTSCVLHNLNEEEKESLLCGHSEKLAIAFGIINTPPGSIIRVAKNLRVCNDCHEAAKFISMIERREIILRDVRRFHHFKDGNCSCGEYW</sequence>
<dbReference type="Gene3D" id="1.25.40.10">
    <property type="entry name" value="Tetratricopeptide repeat domain"/>
    <property type="match status" value="5"/>
</dbReference>
<name>A0AAW1LJD8_SAPOF</name>
<dbReference type="FunFam" id="1.25.40.10:FF:000366">
    <property type="entry name" value="Pentatricopeptide (PPR) repeat-containing protein"/>
    <property type="match status" value="1"/>
</dbReference>
<dbReference type="InterPro" id="IPR046960">
    <property type="entry name" value="PPR_At4g14850-like_plant"/>
</dbReference>
<feature type="repeat" description="PPR" evidence="3">
    <location>
        <begin position="579"/>
        <end position="613"/>
    </location>
</feature>
<dbReference type="Pfam" id="PF13041">
    <property type="entry name" value="PPR_2"/>
    <property type="match status" value="1"/>
</dbReference>
<dbReference type="InterPro" id="IPR011990">
    <property type="entry name" value="TPR-like_helical_dom_sf"/>
</dbReference>
<accession>A0AAW1LJD8</accession>
<dbReference type="PANTHER" id="PTHR47926">
    <property type="entry name" value="PENTATRICOPEPTIDE REPEAT-CONTAINING PROTEIN"/>
    <property type="match status" value="1"/>
</dbReference>
<reference evidence="5" key="1">
    <citation type="submission" date="2024-03" db="EMBL/GenBank/DDBJ databases">
        <title>WGS assembly of Saponaria officinalis var. Norfolk2.</title>
        <authorList>
            <person name="Jenkins J."/>
            <person name="Shu S."/>
            <person name="Grimwood J."/>
            <person name="Barry K."/>
            <person name="Goodstein D."/>
            <person name="Schmutz J."/>
            <person name="Leebens-Mack J."/>
            <person name="Osbourn A."/>
        </authorList>
    </citation>
    <scope>NUCLEOTIDE SEQUENCE [LARGE SCALE GENOMIC DNA]</scope>
    <source>
        <strain evidence="5">JIC</strain>
    </source>
</reference>
<gene>
    <name evidence="5" type="ORF">RND81_04G080500</name>
</gene>
<dbReference type="InterPro" id="IPR002885">
    <property type="entry name" value="PPR_rpt"/>
</dbReference>
<evidence type="ECO:0000259" key="4">
    <source>
        <dbReference type="Pfam" id="PF14432"/>
    </source>
</evidence>
<feature type="domain" description="DYW" evidence="4">
    <location>
        <begin position="800"/>
        <end position="892"/>
    </location>
</feature>
<dbReference type="PROSITE" id="PS51375">
    <property type="entry name" value="PPR"/>
    <property type="match status" value="5"/>
</dbReference>
<feature type="repeat" description="PPR" evidence="3">
    <location>
        <begin position="462"/>
        <end position="496"/>
    </location>
</feature>
<dbReference type="Pfam" id="PF20431">
    <property type="entry name" value="E_motif"/>
    <property type="match status" value="1"/>
</dbReference>
<dbReference type="GO" id="GO:0008270">
    <property type="term" value="F:zinc ion binding"/>
    <property type="evidence" value="ECO:0007669"/>
    <property type="project" value="InterPro"/>
</dbReference>
<feature type="repeat" description="PPR" evidence="3">
    <location>
        <begin position="258"/>
        <end position="292"/>
    </location>
</feature>
<dbReference type="FunFam" id="1.25.40.10:FF:001359">
    <property type="entry name" value="Pentatricopeptide repeat-containing protein At3g57430, chloroplastic"/>
    <property type="match status" value="1"/>
</dbReference>
<dbReference type="EMBL" id="JBDFQZ010000004">
    <property type="protein sequence ID" value="KAK9733633.1"/>
    <property type="molecule type" value="Genomic_DNA"/>
</dbReference>
<dbReference type="Proteomes" id="UP001443914">
    <property type="component" value="Unassembled WGS sequence"/>
</dbReference>
<protein>
    <recommendedName>
        <fullName evidence="4">DYW domain-containing protein</fullName>
    </recommendedName>
</protein>
<dbReference type="FunFam" id="1.25.40.10:FF:000361">
    <property type="entry name" value="Pentatricopeptide repeat-containing protein chloroplastic"/>
    <property type="match status" value="1"/>
</dbReference>
<dbReference type="InterPro" id="IPR032867">
    <property type="entry name" value="DYW_dom"/>
</dbReference>
<dbReference type="FunFam" id="1.25.40.10:FF:000344">
    <property type="entry name" value="Pentatricopeptide repeat-containing protein"/>
    <property type="match status" value="1"/>
</dbReference>
<keyword evidence="6" id="KW-1185">Reference proteome</keyword>
<evidence type="ECO:0000313" key="5">
    <source>
        <dbReference type="EMBL" id="KAK9733633.1"/>
    </source>
</evidence>
<comment type="caution">
    <text evidence="5">The sequence shown here is derived from an EMBL/GenBank/DDBJ whole genome shotgun (WGS) entry which is preliminary data.</text>
</comment>
<dbReference type="InterPro" id="IPR046848">
    <property type="entry name" value="E_motif"/>
</dbReference>
<dbReference type="NCBIfam" id="TIGR00756">
    <property type="entry name" value="PPR"/>
    <property type="match status" value="4"/>
</dbReference>
<evidence type="ECO:0000256" key="1">
    <source>
        <dbReference type="ARBA" id="ARBA00006643"/>
    </source>
</evidence>
<organism evidence="5 6">
    <name type="scientific">Saponaria officinalis</name>
    <name type="common">Common soapwort</name>
    <name type="synonym">Lychnis saponaria</name>
    <dbReference type="NCBI Taxonomy" id="3572"/>
    <lineage>
        <taxon>Eukaryota</taxon>
        <taxon>Viridiplantae</taxon>
        <taxon>Streptophyta</taxon>
        <taxon>Embryophyta</taxon>
        <taxon>Tracheophyta</taxon>
        <taxon>Spermatophyta</taxon>
        <taxon>Magnoliopsida</taxon>
        <taxon>eudicotyledons</taxon>
        <taxon>Gunneridae</taxon>
        <taxon>Pentapetalae</taxon>
        <taxon>Caryophyllales</taxon>
        <taxon>Caryophyllaceae</taxon>
        <taxon>Caryophylleae</taxon>
        <taxon>Saponaria</taxon>
    </lineage>
</organism>
<evidence type="ECO:0000256" key="2">
    <source>
        <dbReference type="ARBA" id="ARBA00022737"/>
    </source>
</evidence>
<evidence type="ECO:0000256" key="3">
    <source>
        <dbReference type="PROSITE-ProRule" id="PRU00708"/>
    </source>
</evidence>
<dbReference type="GO" id="GO:0003723">
    <property type="term" value="F:RNA binding"/>
    <property type="evidence" value="ECO:0007669"/>
    <property type="project" value="InterPro"/>
</dbReference>
<keyword evidence="2" id="KW-0677">Repeat</keyword>
<proteinExistence type="inferred from homology"/>
<feature type="repeat" description="PPR" evidence="3">
    <location>
        <begin position="360"/>
        <end position="395"/>
    </location>
</feature>
<feature type="repeat" description="PPR" evidence="3">
    <location>
        <begin position="156"/>
        <end position="191"/>
    </location>
</feature>
<dbReference type="AlphaFoldDB" id="A0AAW1LJD8"/>
<comment type="similarity">
    <text evidence="1">Belongs to the PPR family. PCMP-H subfamily.</text>
</comment>